<reference evidence="2" key="2">
    <citation type="journal article" date="2015" name="Data Brief">
        <title>Shoot transcriptome of the giant reed, Arundo donax.</title>
        <authorList>
            <person name="Barrero R.A."/>
            <person name="Guerrero F.D."/>
            <person name="Moolhuijzen P."/>
            <person name="Goolsby J.A."/>
            <person name="Tidwell J."/>
            <person name="Bellgard S.E."/>
            <person name="Bellgard M.I."/>
        </authorList>
    </citation>
    <scope>NUCLEOTIDE SEQUENCE</scope>
    <source>
        <tissue evidence="2">Shoot tissue taken approximately 20 cm above the soil surface</tissue>
    </source>
</reference>
<evidence type="ECO:0000313" key="2">
    <source>
        <dbReference type="EMBL" id="JAD85982.1"/>
    </source>
</evidence>
<dbReference type="EMBL" id="GBRH01211913">
    <property type="protein sequence ID" value="JAD85982.1"/>
    <property type="molecule type" value="Transcribed_RNA"/>
</dbReference>
<keyword evidence="1" id="KW-0812">Transmembrane</keyword>
<proteinExistence type="predicted"/>
<feature type="transmembrane region" description="Helical" evidence="1">
    <location>
        <begin position="20"/>
        <end position="37"/>
    </location>
</feature>
<sequence length="49" mass="5934">MLSILVYKELPVFFKSYSFLLWEWIPLCFYCILGGWLDQRTRGDDNDLQ</sequence>
<keyword evidence="1" id="KW-0472">Membrane</keyword>
<organism evidence="2">
    <name type="scientific">Arundo donax</name>
    <name type="common">Giant reed</name>
    <name type="synonym">Donax arundinaceus</name>
    <dbReference type="NCBI Taxonomy" id="35708"/>
    <lineage>
        <taxon>Eukaryota</taxon>
        <taxon>Viridiplantae</taxon>
        <taxon>Streptophyta</taxon>
        <taxon>Embryophyta</taxon>
        <taxon>Tracheophyta</taxon>
        <taxon>Spermatophyta</taxon>
        <taxon>Magnoliopsida</taxon>
        <taxon>Liliopsida</taxon>
        <taxon>Poales</taxon>
        <taxon>Poaceae</taxon>
        <taxon>PACMAD clade</taxon>
        <taxon>Arundinoideae</taxon>
        <taxon>Arundineae</taxon>
        <taxon>Arundo</taxon>
    </lineage>
</organism>
<keyword evidence="1" id="KW-1133">Transmembrane helix</keyword>
<protein>
    <submittedName>
        <fullName evidence="2">Uncharacterized protein</fullName>
    </submittedName>
</protein>
<evidence type="ECO:0000256" key="1">
    <source>
        <dbReference type="SAM" id="Phobius"/>
    </source>
</evidence>
<name>A0A0A9DQE9_ARUDO</name>
<dbReference type="AlphaFoldDB" id="A0A0A9DQE9"/>
<accession>A0A0A9DQE9</accession>
<reference evidence="2" key="1">
    <citation type="submission" date="2014-09" db="EMBL/GenBank/DDBJ databases">
        <authorList>
            <person name="Magalhaes I.L.F."/>
            <person name="Oliveira U."/>
            <person name="Santos F.R."/>
            <person name="Vidigal T.H.D.A."/>
            <person name="Brescovit A.D."/>
            <person name="Santos A.J."/>
        </authorList>
    </citation>
    <scope>NUCLEOTIDE SEQUENCE</scope>
    <source>
        <tissue evidence="2">Shoot tissue taken approximately 20 cm above the soil surface</tissue>
    </source>
</reference>